<dbReference type="EMBL" id="CP071880">
    <property type="protein sequence ID" value="QTE50329.1"/>
    <property type="molecule type" value="Genomic_DNA"/>
</dbReference>
<keyword evidence="3" id="KW-1185">Reference proteome</keyword>
<gene>
    <name evidence="2" type="ORF">J3L21_33210</name>
</gene>
<proteinExistence type="inferred from homology"/>
<comment type="similarity">
    <text evidence="1">Belongs to the outer membrane factor (OMF) (TC 1.B.17) family.</text>
</comment>
<dbReference type="RefSeq" id="WP_208057679.1">
    <property type="nucleotide sequence ID" value="NZ_CP043451.1"/>
</dbReference>
<dbReference type="Pfam" id="PF02321">
    <property type="entry name" value="OEP"/>
    <property type="match status" value="1"/>
</dbReference>
<dbReference type="PANTHER" id="PTHR30203">
    <property type="entry name" value="OUTER MEMBRANE CATION EFFLUX PROTEIN"/>
    <property type="match status" value="1"/>
</dbReference>
<protein>
    <submittedName>
        <fullName evidence="2">TolC family protein</fullName>
    </submittedName>
</protein>
<dbReference type="InterPro" id="IPR003423">
    <property type="entry name" value="OMP_efflux"/>
</dbReference>
<dbReference type="SUPFAM" id="SSF56954">
    <property type="entry name" value="Outer membrane efflux proteins (OEP)"/>
    <property type="match status" value="1"/>
</dbReference>
<evidence type="ECO:0000256" key="1">
    <source>
        <dbReference type="ARBA" id="ARBA00007613"/>
    </source>
</evidence>
<dbReference type="PANTHER" id="PTHR30203:SF23">
    <property type="entry name" value="OUTER MEMBRANE EFFLUX PROTEIN"/>
    <property type="match status" value="1"/>
</dbReference>
<accession>A0ABX7UC30</accession>
<reference evidence="2 3" key="1">
    <citation type="submission" date="2021-03" db="EMBL/GenBank/DDBJ databases">
        <title>Mucilaginibacter strains isolated from gold and copper mining confer multi heavy-metal resistance.</title>
        <authorList>
            <person name="Li Y."/>
        </authorList>
    </citation>
    <scope>NUCLEOTIDE SEQUENCE [LARGE SCALE GENOMIC DNA]</scope>
    <source>
        <strain evidence="2 3">P2-4</strain>
    </source>
</reference>
<dbReference type="InterPro" id="IPR010131">
    <property type="entry name" value="MdtP/NodT-like"/>
</dbReference>
<name>A0ABX7UC30_9SPHI</name>
<evidence type="ECO:0000313" key="3">
    <source>
        <dbReference type="Proteomes" id="UP000663940"/>
    </source>
</evidence>
<evidence type="ECO:0000313" key="2">
    <source>
        <dbReference type="EMBL" id="QTE50329.1"/>
    </source>
</evidence>
<sequence>MMNQSRKIKPIPCPGVFLRGIIGIATILLILSAGAVKAQQRMNIKGILDSIESGNPSMKMYDADIRSMNETAKGAKSWMAPELSTGFFMTPYNPALWKKSGDINGMGQYSIAGQQMIPNKSRLDAESKYMNAMSTVEAQKKGATLNDLYAQAKSAYYAWMILEKKLAILDQNEKVLNFMIGNAETRYKNGLEKINAYYKAKAALGSLQSMRLMLQNDVKQKRILLNTLMNAKDKTKDYVIDTTYSVRDYSSYIIDSSLFVNSRSDIKAIEKDIQLTYLKRELERTQLKPEFGIRYEHMFGFGGASNLYTLMGMVRIPIAPWSAKMNKANIEGLKWQAISLEAQKQMVINESTGMAHSALTEIETKKKQIELFEKNIIPALRRNYQTMQLGYEQNTEELFELYDAWETLNMTQLDYLDQLQQLLAMQVELDRTLQIR</sequence>
<organism evidence="2 3">
    <name type="scientific">Mucilaginibacter rubeus</name>
    <dbReference type="NCBI Taxonomy" id="2027860"/>
    <lineage>
        <taxon>Bacteria</taxon>
        <taxon>Pseudomonadati</taxon>
        <taxon>Bacteroidota</taxon>
        <taxon>Sphingobacteriia</taxon>
        <taxon>Sphingobacteriales</taxon>
        <taxon>Sphingobacteriaceae</taxon>
        <taxon>Mucilaginibacter</taxon>
    </lineage>
</organism>
<dbReference type="Gene3D" id="1.20.1600.10">
    <property type="entry name" value="Outer membrane efflux proteins (OEP)"/>
    <property type="match status" value="1"/>
</dbReference>
<dbReference type="Proteomes" id="UP000663940">
    <property type="component" value="Chromosome"/>
</dbReference>